<name>A0A9D1TW73_9FIRM</name>
<feature type="domain" description="DUF551" evidence="1">
    <location>
        <begin position="6"/>
        <end position="65"/>
    </location>
</feature>
<dbReference type="AlphaFoldDB" id="A0A9D1TW73"/>
<evidence type="ECO:0000259" key="1">
    <source>
        <dbReference type="Pfam" id="PF04448"/>
    </source>
</evidence>
<protein>
    <submittedName>
        <fullName evidence="2">DUF551 domain-containing protein</fullName>
    </submittedName>
</protein>
<dbReference type="InterPro" id="IPR007539">
    <property type="entry name" value="DUF551"/>
</dbReference>
<dbReference type="Pfam" id="PF04448">
    <property type="entry name" value="DUF551"/>
    <property type="match status" value="1"/>
</dbReference>
<organism evidence="2 3">
    <name type="scientific">Candidatus Faecalibacterium intestinigallinarum</name>
    <dbReference type="NCBI Taxonomy" id="2838581"/>
    <lineage>
        <taxon>Bacteria</taxon>
        <taxon>Bacillati</taxon>
        <taxon>Bacillota</taxon>
        <taxon>Clostridia</taxon>
        <taxon>Eubacteriales</taxon>
        <taxon>Oscillospiraceae</taxon>
        <taxon>Faecalibacterium</taxon>
    </lineage>
</organism>
<reference evidence="2" key="1">
    <citation type="journal article" date="2021" name="PeerJ">
        <title>Extensive microbial diversity within the chicken gut microbiome revealed by metagenomics and culture.</title>
        <authorList>
            <person name="Gilroy R."/>
            <person name="Ravi A."/>
            <person name="Getino M."/>
            <person name="Pursley I."/>
            <person name="Horton D.L."/>
            <person name="Alikhan N.F."/>
            <person name="Baker D."/>
            <person name="Gharbi K."/>
            <person name="Hall N."/>
            <person name="Watson M."/>
            <person name="Adriaenssens E.M."/>
            <person name="Foster-Nyarko E."/>
            <person name="Jarju S."/>
            <person name="Secka A."/>
            <person name="Antonio M."/>
            <person name="Oren A."/>
            <person name="Chaudhuri R.R."/>
            <person name="La Ragione R."/>
            <person name="Hildebrand F."/>
            <person name="Pallen M.J."/>
        </authorList>
    </citation>
    <scope>NUCLEOTIDE SEQUENCE</scope>
    <source>
        <strain evidence="2">ChiHcolR34-3080</strain>
    </source>
</reference>
<gene>
    <name evidence="2" type="ORF">H9890_03335</name>
</gene>
<reference evidence="2" key="2">
    <citation type="submission" date="2021-04" db="EMBL/GenBank/DDBJ databases">
        <authorList>
            <person name="Gilroy R."/>
        </authorList>
    </citation>
    <scope>NUCLEOTIDE SEQUENCE</scope>
    <source>
        <strain evidence="2">ChiHcolR34-3080</strain>
    </source>
</reference>
<evidence type="ECO:0000313" key="3">
    <source>
        <dbReference type="Proteomes" id="UP000823933"/>
    </source>
</evidence>
<evidence type="ECO:0000313" key="2">
    <source>
        <dbReference type="EMBL" id="HIW08420.1"/>
    </source>
</evidence>
<sequence>MQEMNWTSVKDKLPPYGQPVIVCRPYSKDQLKVEQGCRDLGDWWKVYGARTKHVTHWMPLPEPPKEVSCRD</sequence>
<comment type="caution">
    <text evidence="2">The sequence shown here is derived from an EMBL/GenBank/DDBJ whole genome shotgun (WGS) entry which is preliminary data.</text>
</comment>
<accession>A0A9D1TW73</accession>
<dbReference type="EMBL" id="DXHQ01000037">
    <property type="protein sequence ID" value="HIW08420.1"/>
    <property type="molecule type" value="Genomic_DNA"/>
</dbReference>
<proteinExistence type="predicted"/>
<dbReference type="Proteomes" id="UP000823933">
    <property type="component" value="Unassembled WGS sequence"/>
</dbReference>